<dbReference type="Gene3D" id="3.80.10.10">
    <property type="entry name" value="Ribonuclease Inhibitor"/>
    <property type="match status" value="1"/>
</dbReference>
<dbReference type="GO" id="GO:0007189">
    <property type="term" value="P:adenylate cyclase-activating G protein-coupled receptor signaling pathway"/>
    <property type="evidence" value="ECO:0007669"/>
    <property type="project" value="TreeGrafter"/>
</dbReference>
<keyword evidence="8" id="KW-0297">G-protein coupled receptor</keyword>
<proteinExistence type="inferred from homology"/>
<keyword evidence="5 12" id="KW-0812">Transmembrane</keyword>
<dbReference type="Pfam" id="PF00001">
    <property type="entry name" value="7tm_1"/>
    <property type="match status" value="1"/>
</dbReference>
<keyword evidence="9 12" id="KW-0472">Membrane</keyword>
<dbReference type="FunFam" id="1.20.1070.10:FF:000181">
    <property type="entry name" value="Thyrotropin receptor"/>
    <property type="match status" value="1"/>
</dbReference>
<dbReference type="InterPro" id="IPR017452">
    <property type="entry name" value="GPCR_Rhodpsn_7TM"/>
</dbReference>
<evidence type="ECO:0000256" key="1">
    <source>
        <dbReference type="ARBA" id="ARBA00004651"/>
    </source>
</evidence>
<dbReference type="OrthoDB" id="5981530at2759"/>
<dbReference type="InterPro" id="IPR000276">
    <property type="entry name" value="GPCR_Rhodpsn"/>
</dbReference>
<dbReference type="PANTHER" id="PTHR24372">
    <property type="entry name" value="GLYCOPROTEIN HORMONE RECEPTOR"/>
    <property type="match status" value="1"/>
</dbReference>
<feature type="transmembrane region" description="Helical" evidence="12">
    <location>
        <begin position="501"/>
        <end position="524"/>
    </location>
</feature>
<feature type="transmembrane region" description="Helical" evidence="12">
    <location>
        <begin position="370"/>
        <end position="391"/>
    </location>
</feature>
<keyword evidence="15" id="KW-1185">Reference proteome</keyword>
<dbReference type="InterPro" id="IPR002131">
    <property type="entry name" value="Gphrmn_rcpt_fam"/>
</dbReference>
<evidence type="ECO:0000256" key="7">
    <source>
        <dbReference type="ARBA" id="ARBA00022989"/>
    </source>
</evidence>
<sequence>MFLLDLDHNEIERLPSNSIRIVAEQVTINFNSRLVGIEDHAFNGSQIAELSMHSNHRLTEINELAFKGLRSLRILDLSQSSIKQLPTEGLQDLETLRIEDTPTMQTIPSIYDLKNLRAAKLTHSFHCCAFRYPAQHDPEKHAQYEENMKKICEELRKYKIGHKSTRKKRSVSKIRIYAGEMKLDTLKEYNPTWSLNAVHDRISQNEPRHGHQKDVEDRGTFSIESSEEDLDEEEEDLGVFHSSPTEVNSTQTDPFCGRLTYHFYCRTPEVECVPDPNALNPCEDIMGVEWLRISVWCVVVLAIVGNLAVITVILFSESKINVSRFLICNLAFADLCMGLYLMLIASMDFHSSGEYFNFAYNWQYGLGCQLAGFLTVFSSNLSIFTLTVVTLERWYAITYAIHVTRRINKKSASVILMGGWVYSFIIAILPVFGVSNYSSTSICLPMEANNLVDKLYLYAIIFLNGLAFGLIVVCYVRIYFSLGYETRRANTKGEMTIAKKMALLIFIDFATVAPIAFFGLTALAGYPLIGVTRSKILLVFFYPLNACANPYLYALMTTQYRKDLCLLVSRCGICKKRAERYKLSDALPLATPLTNRSSGGITNNCEYSLNNCRRNQTYV</sequence>
<protein>
    <recommendedName>
        <fullName evidence="13">G-protein coupled receptors family 1 profile domain-containing protein</fullName>
    </recommendedName>
</protein>
<feature type="transmembrane region" description="Helical" evidence="12">
    <location>
        <begin position="327"/>
        <end position="350"/>
    </location>
</feature>
<evidence type="ECO:0000256" key="11">
    <source>
        <dbReference type="ARBA" id="ARBA00023224"/>
    </source>
</evidence>
<evidence type="ECO:0000256" key="9">
    <source>
        <dbReference type="ARBA" id="ARBA00023136"/>
    </source>
</evidence>
<dbReference type="GO" id="GO:0005886">
    <property type="term" value="C:plasma membrane"/>
    <property type="evidence" value="ECO:0007669"/>
    <property type="project" value="UniProtKB-SubCell"/>
</dbReference>
<evidence type="ECO:0000256" key="5">
    <source>
        <dbReference type="ARBA" id="ARBA00022692"/>
    </source>
</evidence>
<evidence type="ECO:0000256" key="4">
    <source>
        <dbReference type="ARBA" id="ARBA00022614"/>
    </source>
</evidence>
<keyword evidence="6" id="KW-0677">Repeat</keyword>
<feature type="transmembrane region" description="Helical" evidence="12">
    <location>
        <begin position="290"/>
        <end position="315"/>
    </location>
</feature>
<dbReference type="Gene3D" id="1.20.1070.10">
    <property type="entry name" value="Rhodopsin 7-helix transmembrane proteins"/>
    <property type="match status" value="1"/>
</dbReference>
<evidence type="ECO:0000256" key="8">
    <source>
        <dbReference type="ARBA" id="ARBA00023040"/>
    </source>
</evidence>
<evidence type="ECO:0000256" key="3">
    <source>
        <dbReference type="ARBA" id="ARBA00022475"/>
    </source>
</evidence>
<name>A0A653CR47_CALMS</name>
<dbReference type="PROSITE" id="PS00237">
    <property type="entry name" value="G_PROTEIN_RECEP_F1_1"/>
    <property type="match status" value="1"/>
</dbReference>
<dbReference type="EMBL" id="CAACVG010008580">
    <property type="protein sequence ID" value="VEN50375.1"/>
    <property type="molecule type" value="Genomic_DNA"/>
</dbReference>
<evidence type="ECO:0000313" key="15">
    <source>
        <dbReference type="Proteomes" id="UP000410492"/>
    </source>
</evidence>
<feature type="transmembrane region" description="Helical" evidence="12">
    <location>
        <begin position="536"/>
        <end position="554"/>
    </location>
</feature>
<dbReference type="PROSITE" id="PS50262">
    <property type="entry name" value="G_PROTEIN_RECEP_F1_2"/>
    <property type="match status" value="1"/>
</dbReference>
<dbReference type="InterPro" id="IPR001611">
    <property type="entry name" value="Leu-rich_rpt"/>
</dbReference>
<feature type="transmembrane region" description="Helical" evidence="12">
    <location>
        <begin position="412"/>
        <end position="435"/>
    </location>
</feature>
<dbReference type="PRINTS" id="PR00373">
    <property type="entry name" value="GLYCHORMONER"/>
</dbReference>
<dbReference type="GO" id="GO:0009755">
    <property type="term" value="P:hormone-mediated signaling pathway"/>
    <property type="evidence" value="ECO:0007669"/>
    <property type="project" value="TreeGrafter"/>
</dbReference>
<keyword evidence="3" id="KW-1003">Cell membrane</keyword>
<dbReference type="InterPro" id="IPR032675">
    <property type="entry name" value="LRR_dom_sf"/>
</dbReference>
<feature type="transmembrane region" description="Helical" evidence="12">
    <location>
        <begin position="455"/>
        <end position="480"/>
    </location>
</feature>
<comment type="similarity">
    <text evidence="2">Belongs to the G-protein coupled receptor 1 family.</text>
</comment>
<evidence type="ECO:0000259" key="13">
    <source>
        <dbReference type="PROSITE" id="PS50262"/>
    </source>
</evidence>
<reference evidence="14 15" key="1">
    <citation type="submission" date="2019-01" db="EMBL/GenBank/DDBJ databases">
        <authorList>
            <person name="Sayadi A."/>
        </authorList>
    </citation>
    <scope>NUCLEOTIDE SEQUENCE [LARGE SCALE GENOMIC DNA]</scope>
</reference>
<feature type="domain" description="G-protein coupled receptors family 1 profile" evidence="13">
    <location>
        <begin position="305"/>
        <end position="553"/>
    </location>
</feature>
<evidence type="ECO:0000256" key="12">
    <source>
        <dbReference type="SAM" id="Phobius"/>
    </source>
</evidence>
<dbReference type="PRINTS" id="PR00237">
    <property type="entry name" value="GPCRRHODOPSN"/>
</dbReference>
<comment type="subcellular location">
    <subcellularLocation>
        <location evidence="1">Cell membrane</location>
        <topology evidence="1">Multi-pass membrane protein</topology>
    </subcellularLocation>
</comment>
<organism evidence="14 15">
    <name type="scientific">Callosobruchus maculatus</name>
    <name type="common">Southern cowpea weevil</name>
    <name type="synonym">Pulse bruchid</name>
    <dbReference type="NCBI Taxonomy" id="64391"/>
    <lineage>
        <taxon>Eukaryota</taxon>
        <taxon>Metazoa</taxon>
        <taxon>Ecdysozoa</taxon>
        <taxon>Arthropoda</taxon>
        <taxon>Hexapoda</taxon>
        <taxon>Insecta</taxon>
        <taxon>Pterygota</taxon>
        <taxon>Neoptera</taxon>
        <taxon>Endopterygota</taxon>
        <taxon>Coleoptera</taxon>
        <taxon>Polyphaga</taxon>
        <taxon>Cucujiformia</taxon>
        <taxon>Chrysomeloidea</taxon>
        <taxon>Chrysomelidae</taxon>
        <taxon>Bruchinae</taxon>
        <taxon>Bruchini</taxon>
        <taxon>Callosobruchus</taxon>
    </lineage>
</organism>
<evidence type="ECO:0000256" key="10">
    <source>
        <dbReference type="ARBA" id="ARBA00023170"/>
    </source>
</evidence>
<dbReference type="GO" id="GO:0016500">
    <property type="term" value="F:protein-hormone receptor activity"/>
    <property type="evidence" value="ECO:0007669"/>
    <property type="project" value="InterPro"/>
</dbReference>
<accession>A0A653CR47</accession>
<dbReference type="SUPFAM" id="SSF52058">
    <property type="entry name" value="L domain-like"/>
    <property type="match status" value="1"/>
</dbReference>
<dbReference type="Proteomes" id="UP000410492">
    <property type="component" value="Unassembled WGS sequence"/>
</dbReference>
<keyword evidence="11" id="KW-0807">Transducer</keyword>
<dbReference type="PANTHER" id="PTHR24372:SF74">
    <property type="entry name" value="LP13728P"/>
    <property type="match status" value="1"/>
</dbReference>
<dbReference type="AlphaFoldDB" id="A0A653CR47"/>
<keyword evidence="4" id="KW-0433">Leucine-rich repeat</keyword>
<dbReference type="Pfam" id="PF13855">
    <property type="entry name" value="LRR_8"/>
    <property type="match status" value="1"/>
</dbReference>
<evidence type="ECO:0000256" key="6">
    <source>
        <dbReference type="ARBA" id="ARBA00022737"/>
    </source>
</evidence>
<dbReference type="SUPFAM" id="SSF81321">
    <property type="entry name" value="Family A G protein-coupled receptor-like"/>
    <property type="match status" value="1"/>
</dbReference>
<gene>
    <name evidence="14" type="ORF">CALMAC_LOCUS11164</name>
</gene>
<keyword evidence="10" id="KW-0675">Receptor</keyword>
<evidence type="ECO:0000256" key="2">
    <source>
        <dbReference type="ARBA" id="ARBA00010663"/>
    </source>
</evidence>
<evidence type="ECO:0000313" key="14">
    <source>
        <dbReference type="EMBL" id="VEN50375.1"/>
    </source>
</evidence>
<dbReference type="CDD" id="cd15136">
    <property type="entry name" value="7tmA_Glyco_hormone_R"/>
    <property type="match status" value="1"/>
</dbReference>
<keyword evidence="7 12" id="KW-1133">Transmembrane helix</keyword>
<dbReference type="GO" id="GO:0008528">
    <property type="term" value="F:G protein-coupled peptide receptor activity"/>
    <property type="evidence" value="ECO:0007669"/>
    <property type="project" value="TreeGrafter"/>
</dbReference>